<dbReference type="HOGENOM" id="CLU_3138777_0_0_6"/>
<accession>K7ARF4</accession>
<protein>
    <recommendedName>
        <fullName evidence="1">FecR N-terminal domain-containing protein</fullName>
    </recommendedName>
</protein>
<dbReference type="Pfam" id="PF16220">
    <property type="entry name" value="DUF4880"/>
    <property type="match status" value="1"/>
</dbReference>
<proteinExistence type="predicted"/>
<evidence type="ECO:0000313" key="2">
    <source>
        <dbReference type="EMBL" id="AGH42293.1"/>
    </source>
</evidence>
<reference evidence="2 3" key="1">
    <citation type="journal article" date="2013" name="Genome Announc.">
        <title>Complete Genome Sequence of Glaciecola psychrophila Strain 170T.</title>
        <authorList>
            <person name="Yin J."/>
            <person name="Chen J."/>
            <person name="Liu G."/>
            <person name="Yu Y."/>
            <person name="Song L."/>
            <person name="Wang X."/>
            <person name="Qu X."/>
        </authorList>
    </citation>
    <scope>NUCLEOTIDE SEQUENCE [LARGE SCALE GENOMIC DNA]</scope>
    <source>
        <strain evidence="2 3">170</strain>
    </source>
</reference>
<dbReference type="KEGG" id="gps:C427_0183"/>
<dbReference type="InterPro" id="IPR032623">
    <property type="entry name" value="FecR_N"/>
</dbReference>
<feature type="domain" description="FecR N-terminal" evidence="1">
    <location>
        <begin position="13"/>
        <end position="44"/>
    </location>
</feature>
<dbReference type="PATRIC" id="fig|1129794.4.peg.177"/>
<dbReference type="EMBL" id="CP003837">
    <property type="protein sequence ID" value="AGH42293.1"/>
    <property type="molecule type" value="Genomic_DNA"/>
</dbReference>
<dbReference type="Proteomes" id="UP000011864">
    <property type="component" value="Chromosome"/>
</dbReference>
<evidence type="ECO:0000259" key="1">
    <source>
        <dbReference type="Pfam" id="PF16220"/>
    </source>
</evidence>
<name>K7ARF4_9ALTE</name>
<dbReference type="STRING" id="1129794.C427_0183"/>
<gene>
    <name evidence="2" type="ORF">C427_0183</name>
</gene>
<organism evidence="2 3">
    <name type="scientific">Paraglaciecola psychrophila 170</name>
    <dbReference type="NCBI Taxonomy" id="1129794"/>
    <lineage>
        <taxon>Bacteria</taxon>
        <taxon>Pseudomonadati</taxon>
        <taxon>Pseudomonadota</taxon>
        <taxon>Gammaproteobacteria</taxon>
        <taxon>Alteromonadales</taxon>
        <taxon>Alteromonadaceae</taxon>
        <taxon>Paraglaciecola</taxon>
    </lineage>
</organism>
<dbReference type="AlphaFoldDB" id="K7ARF4"/>
<sequence>MSNVIELNKDPMDEASLWITRLDRGLSEQEQVALKVWLQASQTHVDTFM</sequence>
<evidence type="ECO:0000313" key="3">
    <source>
        <dbReference type="Proteomes" id="UP000011864"/>
    </source>
</evidence>
<keyword evidence="3" id="KW-1185">Reference proteome</keyword>
<dbReference type="RefSeq" id="WP_007638150.1">
    <property type="nucleotide sequence ID" value="NC_020514.1"/>
</dbReference>